<sequence>MVRCKAASKKQQSRGVDFKKIKRKVGRKLPPPSNVTNTEIKSKAIILPEQSVASEKVGLAVSKKGLTLKELLQQTSHHNVKVRKDALLGIRELLLKHPTELKLHKLAIIEKLRERISDDDKVVRETLYQLFKSVILPGCKEDNQGALISLVMAYIFNAMTHLSIDVRLMAFKFFDLVVQNYPPAFFSYAEKVLENYMDLLKKSQFHMEDKSKLKIALSGLSHCLSLLPSNEKEVDSFQQDKIEKELLFAFDPDVPRDSTGHVQLVAKLQDLVPLLVNCFDGLKSAVHSQPILDSQSFDCMLSVLQCIDLVVQYCLFEIAKCQRDVHTSKSLLTSIGMYIHDEKFPPLFLGKLFAFFPMQPMHHLSEKDNHRYFSLNAVIARIFLSFDQWIGQPPVLRDGVLKFLVDALFKIYGGEFPDNAFYEKHLLPLVPFIPRLVSSVDWSWKHPLLQAFTLAFSHSYPDSAMKMACLKAVEEMLVSPYLQKQHIIHPEGGDEEALHYQKAWMSGIVLLLNSIGNRHPSYSHAALLLQLRLGQIGLSNRYLAEEYDKMQDDLQRFYCIFTEDGDECYGPFMELPLDSQEISICCLYYFTSLNRQLLASLALCCLSHSLEPYILFRLIEVLHSSYKAGRIQIAEYISFFITLLSQSEVTPEETHSGTEKDLKMSDRGTFREVTGVICSFLTQMGDQSQALYILEEAVVDLIACKLPLENTCALMRMLITVDCTPTRLLEKSVKILVDVLPSYLVDVALLFPEDNEAGSASSSVCTWRYYLLPCLLLFDRNMPVLKHLICKMDSMIAESCELLILRDNPAKQDHLRRIQAATRVFSMLSMDARMRTVLSLYKGEIDSISQRLHEIQCVMVSNLSIEQQHMFNLSIEKLKNVISDLSNMTS</sequence>
<dbReference type="EMBL" id="GISG01227239">
    <property type="protein sequence ID" value="MBA4665422.1"/>
    <property type="molecule type" value="Transcribed_RNA"/>
</dbReference>
<dbReference type="AlphaFoldDB" id="A0A7C9EIN2"/>
<feature type="domain" description="TEX10-like TPR repeats" evidence="6">
    <location>
        <begin position="502"/>
        <end position="792"/>
    </location>
</feature>
<evidence type="ECO:0000313" key="7">
    <source>
        <dbReference type="EMBL" id="MBA4665425.1"/>
    </source>
</evidence>
<dbReference type="PANTHER" id="PTHR16056:SF2">
    <property type="entry name" value="TESTIS-EXPRESSED PROTEIN 10"/>
    <property type="match status" value="1"/>
</dbReference>
<dbReference type="InterPro" id="IPR016024">
    <property type="entry name" value="ARM-type_fold"/>
</dbReference>
<dbReference type="Pfam" id="PF12333">
    <property type="entry name" value="Ipi1_N"/>
    <property type="match status" value="1"/>
</dbReference>
<evidence type="ECO:0000256" key="1">
    <source>
        <dbReference type="ARBA" id="ARBA00004604"/>
    </source>
</evidence>
<dbReference type="InterPro" id="IPR024679">
    <property type="entry name" value="Ipi1_N"/>
</dbReference>
<comment type="similarity">
    <text evidence="3">Belongs to the IPI1/TEX10 family.</text>
</comment>
<evidence type="ECO:0000259" key="6">
    <source>
        <dbReference type="Pfam" id="PF25781"/>
    </source>
</evidence>
<dbReference type="SUPFAM" id="SSF48371">
    <property type="entry name" value="ARM repeat"/>
    <property type="match status" value="1"/>
</dbReference>
<evidence type="ECO:0000256" key="4">
    <source>
        <dbReference type="ARBA" id="ARBA00023242"/>
    </source>
</evidence>
<organism evidence="7">
    <name type="scientific">Opuntia streptacantha</name>
    <name type="common">Prickly pear cactus</name>
    <name type="synonym">Opuntia cardona</name>
    <dbReference type="NCBI Taxonomy" id="393608"/>
    <lineage>
        <taxon>Eukaryota</taxon>
        <taxon>Viridiplantae</taxon>
        <taxon>Streptophyta</taxon>
        <taxon>Embryophyta</taxon>
        <taxon>Tracheophyta</taxon>
        <taxon>Spermatophyta</taxon>
        <taxon>Magnoliopsida</taxon>
        <taxon>eudicotyledons</taxon>
        <taxon>Gunneridae</taxon>
        <taxon>Pentapetalae</taxon>
        <taxon>Caryophyllales</taxon>
        <taxon>Cactineae</taxon>
        <taxon>Cactaceae</taxon>
        <taxon>Opuntioideae</taxon>
        <taxon>Opuntia</taxon>
    </lineage>
</organism>
<feature type="domain" description="Pre-rRNA-processing protein Ipi1 N-terminal" evidence="5">
    <location>
        <begin position="148"/>
        <end position="212"/>
    </location>
</feature>
<dbReference type="PANTHER" id="PTHR16056">
    <property type="entry name" value="REGULATOR OF MICROTUBULE DYNAMICS PROTEIN"/>
    <property type="match status" value="1"/>
</dbReference>
<name>A0A7C9EIN2_OPUST</name>
<dbReference type="Pfam" id="PF25781">
    <property type="entry name" value="TPR_TEX10"/>
    <property type="match status" value="1"/>
</dbReference>
<evidence type="ECO:0000256" key="3">
    <source>
        <dbReference type="ARBA" id="ARBA00006427"/>
    </source>
</evidence>
<dbReference type="Gene3D" id="1.25.10.10">
    <property type="entry name" value="Leucine-rich Repeat Variant"/>
    <property type="match status" value="1"/>
</dbReference>
<proteinExistence type="inferred from homology"/>
<dbReference type="InterPro" id="IPR011989">
    <property type="entry name" value="ARM-like"/>
</dbReference>
<evidence type="ECO:0000259" key="5">
    <source>
        <dbReference type="Pfam" id="PF12333"/>
    </source>
</evidence>
<evidence type="ECO:0000256" key="2">
    <source>
        <dbReference type="ARBA" id="ARBA00004642"/>
    </source>
</evidence>
<protein>
    <submittedName>
        <fullName evidence="7">Uncharacterized protein</fullName>
    </submittedName>
</protein>
<dbReference type="GO" id="GO:0005634">
    <property type="term" value="C:nucleus"/>
    <property type="evidence" value="ECO:0007669"/>
    <property type="project" value="UniProtKB-SubCell"/>
</dbReference>
<comment type="subcellular location">
    <subcellularLocation>
        <location evidence="1">Nucleus</location>
        <location evidence="1">Nucleolus</location>
    </subcellularLocation>
    <subcellularLocation>
        <location evidence="2">Nucleus</location>
        <location evidence="2">Nucleoplasm</location>
    </subcellularLocation>
</comment>
<reference evidence="7" key="1">
    <citation type="journal article" date="2013" name="J. Plant Res.">
        <title>Effect of fungi and light on seed germination of three Opuntia species from semiarid lands of central Mexico.</title>
        <authorList>
            <person name="Delgado-Sanchez P."/>
            <person name="Jimenez-Bremont J.F."/>
            <person name="Guerrero-Gonzalez Mde L."/>
            <person name="Flores J."/>
        </authorList>
    </citation>
    <scope>NUCLEOTIDE SEQUENCE</scope>
    <source>
        <tissue evidence="7">Cladode</tissue>
    </source>
</reference>
<dbReference type="FunFam" id="1.25.10.10:FF:000348">
    <property type="entry name" value="uncharacterized protein LOC106763108 isoform X2"/>
    <property type="match status" value="1"/>
</dbReference>
<dbReference type="EMBL" id="GISG01227243">
    <property type="protein sequence ID" value="MBA4665425.1"/>
    <property type="molecule type" value="Transcribed_RNA"/>
</dbReference>
<accession>A0A7C9EIN2</accession>
<reference evidence="7" key="2">
    <citation type="submission" date="2020-07" db="EMBL/GenBank/DDBJ databases">
        <authorList>
            <person name="Vera ALvarez R."/>
            <person name="Arias-Moreno D.M."/>
            <person name="Jimenez-Jacinto V."/>
            <person name="Jimenez-Bremont J.F."/>
            <person name="Swaminathan K."/>
            <person name="Moose S.P."/>
            <person name="Guerrero-Gonzalez M.L."/>
            <person name="Marino-Ramirez L."/>
            <person name="Landsman D."/>
            <person name="Rodriguez-Kessler M."/>
            <person name="Delgado-Sanchez P."/>
        </authorList>
    </citation>
    <scope>NUCLEOTIDE SEQUENCE</scope>
    <source>
        <tissue evidence="7">Cladode</tissue>
    </source>
</reference>
<dbReference type="InterPro" id="IPR057949">
    <property type="entry name" value="TPR_TEX10"/>
</dbReference>
<keyword evidence="4" id="KW-0539">Nucleus</keyword>